<protein>
    <submittedName>
        <fullName evidence="2">Uncharacterized protein</fullName>
    </submittedName>
</protein>
<dbReference type="Proteomes" id="UP000297741">
    <property type="component" value="Unassembled WGS sequence"/>
</dbReference>
<gene>
    <name evidence="2" type="ORF">EEB11_14645</name>
</gene>
<evidence type="ECO:0000256" key="1">
    <source>
        <dbReference type="SAM" id="MobiDB-lite"/>
    </source>
</evidence>
<reference evidence="2 3" key="1">
    <citation type="submission" date="2018-11" db="EMBL/GenBank/DDBJ databases">
        <title>Tabrizicola sp. isolated from sediment of alpine lake.</title>
        <authorList>
            <person name="Liu Z."/>
        </authorList>
    </citation>
    <scope>NUCLEOTIDE SEQUENCE [LARGE SCALE GENOMIC DNA]</scope>
    <source>
        <strain evidence="2 3">DRYC-M-16</strain>
    </source>
</reference>
<sequence length="98" mass="10937">MQHRQPAKVSQTGAAQMTKGPFPVPPHDDTSHTWHHNDTVLTDDQMRGGQAILDDMGVRLASRMPGFGAMLEEAEFGAIPDHIKWGRPEPIRWAQADR</sequence>
<evidence type="ECO:0000313" key="3">
    <source>
        <dbReference type="Proteomes" id="UP000297741"/>
    </source>
</evidence>
<keyword evidence="3" id="KW-1185">Reference proteome</keyword>
<organism evidence="2 3">
    <name type="scientific">Pseudotabrizicola sediminis</name>
    <dbReference type="NCBI Taxonomy" id="2486418"/>
    <lineage>
        <taxon>Bacteria</taxon>
        <taxon>Pseudomonadati</taxon>
        <taxon>Pseudomonadota</taxon>
        <taxon>Alphaproteobacteria</taxon>
        <taxon>Rhodobacterales</taxon>
        <taxon>Paracoccaceae</taxon>
        <taxon>Pseudotabrizicola</taxon>
    </lineage>
</organism>
<proteinExistence type="predicted"/>
<dbReference type="EMBL" id="RPEM01000009">
    <property type="protein sequence ID" value="TGD42497.1"/>
    <property type="molecule type" value="Genomic_DNA"/>
</dbReference>
<feature type="compositionally biased region" description="Basic and acidic residues" evidence="1">
    <location>
        <begin position="26"/>
        <end position="37"/>
    </location>
</feature>
<feature type="region of interest" description="Disordered" evidence="1">
    <location>
        <begin position="1"/>
        <end position="37"/>
    </location>
</feature>
<dbReference type="RefSeq" id="WP_135432497.1">
    <property type="nucleotide sequence ID" value="NZ_RPEM01000009.1"/>
</dbReference>
<evidence type="ECO:0000313" key="2">
    <source>
        <dbReference type="EMBL" id="TGD42497.1"/>
    </source>
</evidence>
<accession>A0ABY2KJF7</accession>
<comment type="caution">
    <text evidence="2">The sequence shown here is derived from an EMBL/GenBank/DDBJ whole genome shotgun (WGS) entry which is preliminary data.</text>
</comment>
<name>A0ABY2KJF7_9RHOB</name>